<name>A0A382EK02_9ZZZZ</name>
<dbReference type="EMBL" id="UINC01044830">
    <property type="protein sequence ID" value="SVB50805.1"/>
    <property type="molecule type" value="Genomic_DNA"/>
</dbReference>
<proteinExistence type="predicted"/>
<feature type="compositionally biased region" description="Polar residues" evidence="1">
    <location>
        <begin position="1"/>
        <end position="15"/>
    </location>
</feature>
<sequence length="58" mass="6526">MASTVLSISQRSLENLQPKRTRRRSMTTNQPIRNFFAAIGRAFAFARVAFANTIIALI</sequence>
<evidence type="ECO:0000256" key="1">
    <source>
        <dbReference type="SAM" id="MobiDB-lite"/>
    </source>
</evidence>
<dbReference type="AlphaFoldDB" id="A0A382EK02"/>
<organism evidence="2">
    <name type="scientific">marine metagenome</name>
    <dbReference type="NCBI Taxonomy" id="408172"/>
    <lineage>
        <taxon>unclassified sequences</taxon>
        <taxon>metagenomes</taxon>
        <taxon>ecological metagenomes</taxon>
    </lineage>
</organism>
<accession>A0A382EK02</accession>
<feature type="region of interest" description="Disordered" evidence="1">
    <location>
        <begin position="1"/>
        <end position="27"/>
    </location>
</feature>
<protein>
    <submittedName>
        <fullName evidence="2">Uncharacterized protein</fullName>
    </submittedName>
</protein>
<reference evidence="2" key="1">
    <citation type="submission" date="2018-05" db="EMBL/GenBank/DDBJ databases">
        <authorList>
            <person name="Lanie J.A."/>
            <person name="Ng W.-L."/>
            <person name="Kazmierczak K.M."/>
            <person name="Andrzejewski T.M."/>
            <person name="Davidsen T.M."/>
            <person name="Wayne K.J."/>
            <person name="Tettelin H."/>
            <person name="Glass J.I."/>
            <person name="Rusch D."/>
            <person name="Podicherti R."/>
            <person name="Tsui H.-C.T."/>
            <person name="Winkler M.E."/>
        </authorList>
    </citation>
    <scope>NUCLEOTIDE SEQUENCE</scope>
</reference>
<gene>
    <name evidence="2" type="ORF">METZ01_LOCUS203659</name>
</gene>
<feature type="non-terminal residue" evidence="2">
    <location>
        <position position="58"/>
    </location>
</feature>
<evidence type="ECO:0000313" key="2">
    <source>
        <dbReference type="EMBL" id="SVB50805.1"/>
    </source>
</evidence>